<keyword evidence="3" id="KW-1185">Reference proteome</keyword>
<dbReference type="KEGG" id="ccl:Clocl_3368"/>
<keyword evidence="1" id="KW-0812">Transmembrane</keyword>
<reference evidence="2 3" key="2">
    <citation type="journal article" date="2012" name="Stand. Genomic Sci.">
        <title>Complete Genome Sequence of Clostridium clariflavum DSM 19732.</title>
        <authorList>
            <person name="Izquierdo J.A."/>
            <person name="Goodwin L."/>
            <person name="Davenport K.W."/>
            <person name="Teshima H."/>
            <person name="Bruce D."/>
            <person name="Detter C."/>
            <person name="Tapia R."/>
            <person name="Han S."/>
            <person name="Land M."/>
            <person name="Hauser L."/>
            <person name="Jeffries C.D."/>
            <person name="Han J."/>
            <person name="Pitluck S."/>
            <person name="Nolan M."/>
            <person name="Chen A."/>
            <person name="Huntemann M."/>
            <person name="Mavromatis K."/>
            <person name="Mikhailova N."/>
            <person name="Liolios K."/>
            <person name="Woyke T."/>
            <person name="Lynd L.R."/>
        </authorList>
    </citation>
    <scope>NUCLEOTIDE SEQUENCE [LARGE SCALE GENOMIC DNA]</scope>
    <source>
        <strain evidence="3">DSM 19732 / NBRC 101661 / EBR45</strain>
    </source>
</reference>
<dbReference type="EMBL" id="CP003065">
    <property type="protein sequence ID" value="AEV69867.1"/>
    <property type="molecule type" value="Genomic_DNA"/>
</dbReference>
<gene>
    <name evidence="2" type="ordered locus">Clocl_3368</name>
</gene>
<name>G8LXE9_ACECE</name>
<feature type="transmembrane region" description="Helical" evidence="1">
    <location>
        <begin position="171"/>
        <end position="190"/>
    </location>
</feature>
<feature type="transmembrane region" description="Helical" evidence="1">
    <location>
        <begin position="145"/>
        <end position="165"/>
    </location>
</feature>
<proteinExistence type="predicted"/>
<evidence type="ECO:0000256" key="1">
    <source>
        <dbReference type="SAM" id="Phobius"/>
    </source>
</evidence>
<evidence type="ECO:0000313" key="2">
    <source>
        <dbReference type="EMBL" id="AEV69867.1"/>
    </source>
</evidence>
<dbReference type="PROSITE" id="PS51257">
    <property type="entry name" value="PROKAR_LIPOPROTEIN"/>
    <property type="match status" value="1"/>
</dbReference>
<evidence type="ECO:0000313" key="3">
    <source>
        <dbReference type="Proteomes" id="UP000005435"/>
    </source>
</evidence>
<sequence precursor="true">MVKIILKNLLWFLAGSACFIISQPLLRMPILQQLQNSTKFMLAYQLNPLTIGILIALSAGIFEESFRFLFKQFLIKPVKCDFRQPIIFGLGHGIAEALIILLPALSYVPISQLGLAVLERILAIILHVGLTIIVWNGFQKNRKILYLFIAIVLHGFVNSLIPILSSFPNSILLIEGTLVVIDVFMIIYSYNSKKLYIKEDLQ</sequence>
<dbReference type="Proteomes" id="UP000005435">
    <property type="component" value="Chromosome"/>
</dbReference>
<dbReference type="HOGENOM" id="CLU_076015_1_0_9"/>
<feature type="transmembrane region" description="Helical" evidence="1">
    <location>
        <begin position="120"/>
        <end position="138"/>
    </location>
</feature>
<keyword evidence="1" id="KW-1133">Transmembrane helix</keyword>
<dbReference type="InterPro" id="IPR011397">
    <property type="entry name" value="YhfC"/>
</dbReference>
<feature type="transmembrane region" description="Helical" evidence="1">
    <location>
        <begin position="43"/>
        <end position="62"/>
    </location>
</feature>
<protein>
    <submittedName>
        <fullName evidence="2">Putative membrane protein (DUF2324)</fullName>
    </submittedName>
</protein>
<feature type="transmembrane region" description="Helical" evidence="1">
    <location>
        <begin position="86"/>
        <end position="108"/>
    </location>
</feature>
<keyword evidence="1" id="KW-0472">Membrane</keyword>
<dbReference type="eggNOG" id="COG4377">
    <property type="taxonomic scope" value="Bacteria"/>
</dbReference>
<reference evidence="3" key="1">
    <citation type="submission" date="2011-12" db="EMBL/GenBank/DDBJ databases">
        <title>Complete sequence of Clostridium clariflavum DSM 19732.</title>
        <authorList>
            <consortium name="US DOE Joint Genome Institute"/>
            <person name="Lucas S."/>
            <person name="Han J."/>
            <person name="Lapidus A."/>
            <person name="Cheng J.-F."/>
            <person name="Goodwin L."/>
            <person name="Pitluck S."/>
            <person name="Peters L."/>
            <person name="Teshima H."/>
            <person name="Detter J.C."/>
            <person name="Han C."/>
            <person name="Tapia R."/>
            <person name="Land M."/>
            <person name="Hauser L."/>
            <person name="Kyrpides N."/>
            <person name="Ivanova N."/>
            <person name="Pagani I."/>
            <person name="Kitzmiller T."/>
            <person name="Lynd L."/>
            <person name="Izquierdo J."/>
            <person name="Woyke T."/>
        </authorList>
    </citation>
    <scope>NUCLEOTIDE SEQUENCE [LARGE SCALE GENOMIC DNA]</scope>
    <source>
        <strain evidence="3">DSM 19732 / NBRC 101661 / EBR45</strain>
    </source>
</reference>
<organism evidence="2 3">
    <name type="scientific">Acetivibrio clariflavus (strain DSM 19732 / NBRC 101661 / EBR45)</name>
    <name type="common">Clostridium clariflavum</name>
    <dbReference type="NCBI Taxonomy" id="720554"/>
    <lineage>
        <taxon>Bacteria</taxon>
        <taxon>Bacillati</taxon>
        <taxon>Bacillota</taxon>
        <taxon>Clostridia</taxon>
        <taxon>Eubacteriales</taxon>
        <taxon>Oscillospiraceae</taxon>
        <taxon>Acetivibrio</taxon>
    </lineage>
</organism>
<accession>G8LXE9</accession>
<dbReference type="Pfam" id="PF10086">
    <property type="entry name" value="YhfC"/>
    <property type="match status" value="2"/>
</dbReference>
<dbReference type="AlphaFoldDB" id="G8LXE9"/>